<keyword evidence="8" id="KW-1185">Reference proteome</keyword>
<reference evidence="7" key="2">
    <citation type="submission" date="2020-05" db="UniProtKB">
        <authorList>
            <consortium name="EnsemblMetazoa"/>
        </authorList>
    </citation>
    <scope>IDENTIFICATION</scope>
    <source>
        <strain evidence="7">MINIMUS1</strain>
    </source>
</reference>
<evidence type="ECO:0000313" key="8">
    <source>
        <dbReference type="Proteomes" id="UP000075920"/>
    </source>
</evidence>
<dbReference type="InterPro" id="IPR013083">
    <property type="entry name" value="Znf_RING/FYVE/PHD"/>
</dbReference>
<dbReference type="Gene3D" id="3.80.10.10">
    <property type="entry name" value="Ribonuclease Inhibitor"/>
    <property type="match status" value="7"/>
</dbReference>
<evidence type="ECO:0000256" key="5">
    <source>
        <dbReference type="SAM" id="Phobius"/>
    </source>
</evidence>
<feature type="domain" description="LRRCT" evidence="6">
    <location>
        <begin position="1811"/>
        <end position="1858"/>
    </location>
</feature>
<keyword evidence="5" id="KW-1133">Transmembrane helix</keyword>
<dbReference type="InterPro" id="IPR026850">
    <property type="entry name" value="FANCL_C"/>
</dbReference>
<dbReference type="SMART" id="SM00364">
    <property type="entry name" value="LRR_BAC"/>
    <property type="match status" value="10"/>
</dbReference>
<dbReference type="Gene3D" id="3.10.20.90">
    <property type="entry name" value="Phosphatidylinositol 3-kinase Catalytic Subunit, Chain A, domain 1"/>
    <property type="match status" value="2"/>
</dbReference>
<dbReference type="PANTHER" id="PTHR24366">
    <property type="entry name" value="IG(IMMUNOGLOBULIN) AND LRR(LEUCINE RICH REPEAT) DOMAINS"/>
    <property type="match status" value="1"/>
</dbReference>
<protein>
    <recommendedName>
        <fullName evidence="6">LRRCT domain-containing protein</fullName>
    </recommendedName>
</protein>
<dbReference type="SUPFAM" id="SSF52058">
    <property type="entry name" value="L domain-like"/>
    <property type="match status" value="3"/>
</dbReference>
<dbReference type="Pfam" id="PF18891">
    <property type="entry name" value="FANCL_d3"/>
    <property type="match status" value="1"/>
</dbReference>
<dbReference type="VEuPathDB" id="VectorBase:AMIN010778"/>
<dbReference type="InterPro" id="IPR001611">
    <property type="entry name" value="Leu-rich_rpt"/>
</dbReference>
<dbReference type="InterPro" id="IPR029071">
    <property type="entry name" value="Ubiquitin-like_domsf"/>
</dbReference>
<dbReference type="PANTHER" id="PTHR24366:SF80">
    <property type="entry name" value="LD30178P"/>
    <property type="match status" value="1"/>
</dbReference>
<dbReference type="CDD" id="cd23785">
    <property type="entry name" value="DRWD-C_DmFANCL"/>
    <property type="match status" value="1"/>
</dbReference>
<dbReference type="FunFam" id="3.80.10.10:FF:001164">
    <property type="entry name" value="GH01279p"/>
    <property type="match status" value="2"/>
</dbReference>
<feature type="compositionally biased region" description="Polar residues" evidence="4">
    <location>
        <begin position="2079"/>
        <end position="2089"/>
    </location>
</feature>
<dbReference type="InterPro" id="IPR032675">
    <property type="entry name" value="LRR_dom_sf"/>
</dbReference>
<feature type="region of interest" description="Disordered" evidence="4">
    <location>
        <begin position="418"/>
        <end position="439"/>
    </location>
</feature>
<dbReference type="STRING" id="112268.A0A182WK66"/>
<keyword evidence="5" id="KW-0472">Membrane</keyword>
<dbReference type="SUPFAM" id="SSF54236">
    <property type="entry name" value="Ubiquitin-like"/>
    <property type="match status" value="1"/>
</dbReference>
<reference evidence="8" key="1">
    <citation type="submission" date="2013-03" db="EMBL/GenBank/DDBJ databases">
        <title>The Genome Sequence of Anopheles minimus MINIMUS1.</title>
        <authorList>
            <consortium name="The Broad Institute Genomics Platform"/>
            <person name="Neafsey D.E."/>
            <person name="Walton C."/>
            <person name="Walker B."/>
            <person name="Young S.K."/>
            <person name="Zeng Q."/>
            <person name="Gargeya S."/>
            <person name="Fitzgerald M."/>
            <person name="Haas B."/>
            <person name="Abouelleil A."/>
            <person name="Allen A.W."/>
            <person name="Alvarado L."/>
            <person name="Arachchi H.M."/>
            <person name="Berlin A.M."/>
            <person name="Chapman S.B."/>
            <person name="Gainer-Dewar J."/>
            <person name="Goldberg J."/>
            <person name="Griggs A."/>
            <person name="Gujja S."/>
            <person name="Hansen M."/>
            <person name="Howarth C."/>
            <person name="Imamovic A."/>
            <person name="Ireland A."/>
            <person name="Larimer J."/>
            <person name="McCowan C."/>
            <person name="Murphy C."/>
            <person name="Pearson M."/>
            <person name="Poon T.W."/>
            <person name="Priest M."/>
            <person name="Roberts A."/>
            <person name="Saif S."/>
            <person name="Shea T."/>
            <person name="Sisk P."/>
            <person name="Sykes S."/>
            <person name="Wortman J."/>
            <person name="Nusbaum C."/>
            <person name="Birren B."/>
        </authorList>
    </citation>
    <scope>NUCLEOTIDE SEQUENCE [LARGE SCALE GENOMIC DNA]</scope>
    <source>
        <strain evidence="8">MINIMUS1</strain>
    </source>
</reference>
<keyword evidence="2" id="KW-0732">Signal</keyword>
<dbReference type="Gene3D" id="3.10.110.20">
    <property type="entry name" value="RWD domain-like"/>
    <property type="match status" value="1"/>
</dbReference>
<dbReference type="Proteomes" id="UP000075920">
    <property type="component" value="Unassembled WGS sequence"/>
</dbReference>
<dbReference type="InterPro" id="IPR003591">
    <property type="entry name" value="Leu-rich_rpt_typical-subtyp"/>
</dbReference>
<keyword evidence="5" id="KW-0812">Transmembrane</keyword>
<evidence type="ECO:0000256" key="3">
    <source>
        <dbReference type="ARBA" id="ARBA00022737"/>
    </source>
</evidence>
<dbReference type="Gene3D" id="3.30.40.10">
    <property type="entry name" value="Zinc/RING finger domain, C3HC4 (zinc finger)"/>
    <property type="match status" value="1"/>
</dbReference>
<feature type="transmembrane region" description="Helical" evidence="5">
    <location>
        <begin position="1953"/>
        <end position="1975"/>
    </location>
</feature>
<feature type="region of interest" description="Disordered" evidence="4">
    <location>
        <begin position="464"/>
        <end position="493"/>
    </location>
</feature>
<evidence type="ECO:0000256" key="4">
    <source>
        <dbReference type="SAM" id="MobiDB-lite"/>
    </source>
</evidence>
<keyword evidence="1" id="KW-0433">Leucine-rich repeat</keyword>
<dbReference type="Pfam" id="PF11976">
    <property type="entry name" value="Rad60-SLD"/>
    <property type="match status" value="1"/>
</dbReference>
<dbReference type="GO" id="GO:0071944">
    <property type="term" value="C:cell periphery"/>
    <property type="evidence" value="ECO:0007669"/>
    <property type="project" value="UniProtKB-ARBA"/>
</dbReference>
<evidence type="ECO:0000313" key="7">
    <source>
        <dbReference type="EnsemblMetazoa" id="AMIN010778-PA"/>
    </source>
</evidence>
<dbReference type="InterPro" id="IPR043898">
    <property type="entry name" value="FANCL_d2"/>
</dbReference>
<dbReference type="Pfam" id="PF18890">
    <property type="entry name" value="FANCL_d2"/>
    <property type="match status" value="1"/>
</dbReference>
<dbReference type="SMART" id="SM00365">
    <property type="entry name" value="LRR_SD22"/>
    <property type="match status" value="14"/>
</dbReference>
<feature type="compositionally biased region" description="Low complexity" evidence="4">
    <location>
        <begin position="2064"/>
        <end position="2078"/>
    </location>
</feature>
<evidence type="ECO:0000256" key="1">
    <source>
        <dbReference type="ARBA" id="ARBA00022614"/>
    </source>
</evidence>
<organism evidence="7 8">
    <name type="scientific">Anopheles minimus</name>
    <dbReference type="NCBI Taxonomy" id="112268"/>
    <lineage>
        <taxon>Eukaryota</taxon>
        <taxon>Metazoa</taxon>
        <taxon>Ecdysozoa</taxon>
        <taxon>Arthropoda</taxon>
        <taxon>Hexapoda</taxon>
        <taxon>Insecta</taxon>
        <taxon>Pterygota</taxon>
        <taxon>Neoptera</taxon>
        <taxon>Endopterygota</taxon>
        <taxon>Diptera</taxon>
        <taxon>Nematocera</taxon>
        <taxon>Culicoidea</taxon>
        <taxon>Culicidae</taxon>
        <taxon>Anophelinae</taxon>
        <taxon>Anopheles</taxon>
    </lineage>
</organism>
<keyword evidence="3" id="KW-0677">Repeat</keyword>
<dbReference type="SMART" id="SM00082">
    <property type="entry name" value="LRRCT"/>
    <property type="match status" value="1"/>
</dbReference>
<dbReference type="InterPro" id="IPR044037">
    <property type="entry name" value="FANCL_d3"/>
</dbReference>
<accession>A0A182WK66</accession>
<evidence type="ECO:0000256" key="2">
    <source>
        <dbReference type="ARBA" id="ARBA00022729"/>
    </source>
</evidence>
<evidence type="ECO:0000259" key="6">
    <source>
        <dbReference type="SMART" id="SM00082"/>
    </source>
</evidence>
<dbReference type="InterPro" id="IPR022617">
    <property type="entry name" value="Rad60/SUMO-like_dom"/>
</dbReference>
<sequence>MNEFLQNFPFLVQLEPFHFVGLYKKVYKLKLYFPNYPTTDSHRVTVFRGNHPIALPPEQSTIPQVDKYVHNLLATLDSSNVLPNGKTKREDSTTLSHLAVELLSIQHQHGCKVAFNKTLTHVELTNFLDGEKHSLALHRIEGELFKVTHHTLPELAVAEFFKRQTTLQRHVQVFLDTLEQLGEFYNNLNTIDELCFVILPATIDTKTTYRIFKYDQKVFLKISLHPLQPAAVDIAFFGPTKQVANLREIYDEKQDDWDPECNVYTNLVRIFNIIAFPMRPGAGDQSKSLLASEDNCGICMAYHDADERVPIISCDNEQCNLTFHIHCLKEWFSTQRGKEMQSLRILFLSIFNSKNPIVTEMLKGRDIGLIKRKFNMLDKSYNNKSPVTVNEVTKLKEKIDPLRISLNQLNERIKSVLQPVSTNPLPPSRSRQSRNTTRLNQMGAPIVISLDCDDDPPMMQTYTQSSNRRVTRRSRANETHNQSNVISLDSDDDSLSWDGQQVNSSIRANNSFESENYVMRIKVKWGGGIEMFDHRRFQKFADIIAALAAKESADGACIILNLGDRIVHSFDTPDSINYTSNQFISGRILRGEAPALPVAVAPSATNNNTITLKIQMETRKQPLRLQIDKHQPMSVLVIKCAEELQCAPTDIKLYFDGEKIDTGSKPEDLDLEGDEILDACVTSSEPPKKKTPPRTPNMTPIIANNLPRLWLLLLACALASVSGAWRPCTDLDALLKIPCRCNIETAGNNSQYVFVNVNCDRTTLTAPFPSGIPIISFSQRNSGHQTLPDLAILNAPVRKLDFSNNALRSFGTKTLFGSVAEYLTELRLANNLLGDSLNPIFSTDVLQALQALKVLDLSGNRIIALEESIFDGNRRLVELYLDQNKITMIPVPALKGLTGLKLLSLRSNRIDSLEPDAFNFANKLERLDLRNNRIRSLKSKAFANLGSMKEVLLAGNQLSHIDERALAGMDILQKLDLSDNLLSEFPSEALGAVVSLKVLNVSLNNIAKLESNHLAQMKNLQILDISRNTIATILPGTFREQLLLKYLDLSLNSLRTIEDDAFEGLDNLQTLILRDNNILFIPGSALGRLPKLSNLYLDFNRVAALSSSILKSIQPENIRYLSLSRNVIRELPGDSFAAFRKLIYLDISGNSLGVIGEDTFKGLEGTLLEIKLSFNRIASLRKIVLPKLRRLDLSSNSIDDLAIDSFHSLNNLLYLNMSGNEHIGQVTRTMIYPLTKLQVIDISHCGLKMVQADLFHNNTDLRIALLNHNQLKVIEEGTFLNLNNLFDLSLADNGLEQLRPRSFVNTVNLRSLNLRQNALQELRADMFTTETALEVLDVSHNMLKSFTSNTLKIHPRLRKILLADNRLEVFPPELIAGLDHLEVIDLSGNRLSTIQQLDFGRLVNLRELYLRSNVIDSVQDMAFHNSSQLQILDLASNRLDRLSERSFEGTLRLELLDLSDNKLTNLPEQVLAKSRVQRLERVSLSGNKLSSVPVAAFGDQHDTLQTLDLSHNLIREVPRAGHMLMINTKHFDFSYNPLTPEAIATVLGQPKTVRSLNLAGTGVRELPVLETPYLRSLNLSYNNVSVVSPKAFEKVTLLERLDLSHNAIVDADGLRDIWPKLGLLGYLDLSSNPIRTITAHTFERLDGLTELYIRELPELARLEKNAFKPLKDLAVLEAYQYAKLGYIDVQGIVQELPALAAVDIEAKDANLESDQLQVLHHPKLHTLGLHGYALQSLSSGAFAGLRNKYLTVRLHNTSLTALPPALLLPLPRSAHIDFSIAGSKVNTLTQPFLSSLDDRKNSIQIEGLATNPVRCDCQARAFRRWILATKVSDVRCASPAPVAGKLLTEVGDIELVCDNRSKAPTNPTQPMLSSTGTVLSTGTRTTPTISFYNYTSEVQMTKSAATTEHDIIWSMPPVSSSSTTTRSKGSKSKIASAAMPPLKKMPSANDDTLIIGIVGGVVVFIFLLIICICICRLKMNNDSYHHHHPRGGHPMPMGMPGTLQVNYTGKKGQPAAMYPTLAPPYAQSYATLPYKPNGSPTQARPSYSTIGRIPYQYQNHSLMSSQAALHHQQQQQSSGPGTLTHSSHNPYIVYQDDKVYR</sequence>
<dbReference type="InterPro" id="IPR000483">
    <property type="entry name" value="Cys-rich_flank_reg_C"/>
</dbReference>
<dbReference type="Pfam" id="PF11793">
    <property type="entry name" value="FANCL_C"/>
    <property type="match status" value="1"/>
</dbReference>
<dbReference type="SMART" id="SM01197">
    <property type="entry name" value="FANCL_C"/>
    <property type="match status" value="1"/>
</dbReference>
<dbReference type="SMART" id="SM00369">
    <property type="entry name" value="LRR_TYP"/>
    <property type="match status" value="29"/>
</dbReference>
<dbReference type="CDD" id="cd01763">
    <property type="entry name" value="Ubl_SUMO_like"/>
    <property type="match status" value="1"/>
</dbReference>
<dbReference type="Pfam" id="PF13855">
    <property type="entry name" value="LRR_8"/>
    <property type="match status" value="7"/>
</dbReference>
<feature type="region of interest" description="Disordered" evidence="4">
    <location>
        <begin position="2064"/>
        <end position="2101"/>
    </location>
</feature>
<dbReference type="SUPFAM" id="SSF52047">
    <property type="entry name" value="RNI-like"/>
    <property type="match status" value="1"/>
</dbReference>
<dbReference type="InterPro" id="IPR043003">
    <property type="entry name" value="FANCL_d3_sf"/>
</dbReference>
<name>A0A182WK66_9DIPT</name>
<proteinExistence type="predicted"/>
<dbReference type="EnsemblMetazoa" id="AMIN010778-RA">
    <property type="protein sequence ID" value="AMIN010778-PA"/>
    <property type="gene ID" value="AMIN010778"/>
</dbReference>
<dbReference type="PROSITE" id="PS51450">
    <property type="entry name" value="LRR"/>
    <property type="match status" value="8"/>
</dbReference>